<gene>
    <name evidence="2" type="ORF">MOQ_007977</name>
</gene>
<evidence type="ECO:0000313" key="2">
    <source>
        <dbReference type="EMBL" id="EKF28280.1"/>
    </source>
</evidence>
<sequence length="277" mass="30376">MLGMGYELSGVFSVESSWTGGAEKEVFEAAWEAFADTRPQAVIVFGPRINDTVKFVGRMLTDRRTAGAYLLAPLVLQDLVLRVWRGAVAGGVEFVPGQVITTGTNPLARDTRYKAIQRFQTVTQNYLALSGQTHYADNDHFLKDDNDGEMMVAGWIAAEVLSQALGSREWVKNRTSFLASLYNQRRYVVDDIVIGDYGGECEMGAASQGATCRCNQGGRTVYIKKFVEKFRAEDVVEGAFTLKLWECGASRIVLHAPLNGLAATIQDGVVAQLAMRS</sequence>
<dbReference type="EMBL" id="AHKC01016207">
    <property type="protein sequence ID" value="EKF28280.1"/>
    <property type="molecule type" value="Genomic_DNA"/>
</dbReference>
<evidence type="ECO:0000259" key="1">
    <source>
        <dbReference type="Pfam" id="PF25495"/>
    </source>
</evidence>
<feature type="non-terminal residue" evidence="2">
    <location>
        <position position="277"/>
    </location>
</feature>
<comment type="caution">
    <text evidence="2">The sequence shown here is derived from an EMBL/GenBank/DDBJ whole genome shotgun (WGS) entry which is preliminary data.</text>
</comment>
<evidence type="ECO:0000313" key="3">
    <source>
        <dbReference type="Proteomes" id="UP000007350"/>
    </source>
</evidence>
<name>K2MMA0_TRYCR</name>
<organism evidence="2 3">
    <name type="scientific">Trypanosoma cruzi marinkellei</name>
    <dbReference type="NCBI Taxonomy" id="85056"/>
    <lineage>
        <taxon>Eukaryota</taxon>
        <taxon>Discoba</taxon>
        <taxon>Euglenozoa</taxon>
        <taxon>Kinetoplastea</taxon>
        <taxon>Metakinetoplastina</taxon>
        <taxon>Trypanosomatida</taxon>
        <taxon>Trypanosomatidae</taxon>
        <taxon>Trypanosoma</taxon>
        <taxon>Schizotrypanum</taxon>
    </lineage>
</organism>
<feature type="domain" description="Receptor-type adenylate cyclase GRESAG 4.1/3 periplasmic binding protein-like" evidence="1">
    <location>
        <begin position="1"/>
        <end position="103"/>
    </location>
</feature>
<dbReference type="AlphaFoldDB" id="K2MMA0"/>
<dbReference type="InterPro" id="IPR057399">
    <property type="entry name" value="GRESAG4.1/3_peripasmic_1"/>
</dbReference>
<dbReference type="Pfam" id="PF25495">
    <property type="entry name" value="Peripla_BP_A-cyclase_1"/>
    <property type="match status" value="1"/>
</dbReference>
<proteinExistence type="predicted"/>
<protein>
    <submittedName>
        <fullName evidence="2">Receptor-type adenylate cyclase, putative</fullName>
    </submittedName>
</protein>
<reference evidence="2 3" key="1">
    <citation type="journal article" date="2012" name="BMC Genomics">
        <title>Comparative genomic analysis of human infective Trypanosoma cruzi lineages with the bat-restricted subspecies T. cruzi marinkellei.</title>
        <authorList>
            <person name="Franzen O."/>
            <person name="Talavera-Lopez C."/>
            <person name="Ochaya S."/>
            <person name="Butler C.E."/>
            <person name="Messenger L.A."/>
            <person name="Lewis M.D."/>
            <person name="Llewellyn M.S."/>
            <person name="Marinkelle C.J."/>
            <person name="Tyler K.M."/>
            <person name="Miles M.A."/>
            <person name="Andersson B."/>
        </authorList>
    </citation>
    <scope>NUCLEOTIDE SEQUENCE [LARGE SCALE GENOMIC DNA]</scope>
    <source>
        <strain evidence="2 3">B7</strain>
    </source>
</reference>
<dbReference type="OrthoDB" id="251078at2759"/>
<accession>K2MMA0</accession>
<keyword evidence="3" id="KW-1185">Reference proteome</keyword>
<dbReference type="Proteomes" id="UP000007350">
    <property type="component" value="Unassembled WGS sequence"/>
</dbReference>
<keyword evidence="2" id="KW-0675">Receptor</keyword>